<evidence type="ECO:0000313" key="4">
    <source>
        <dbReference type="Proteomes" id="UP001303760"/>
    </source>
</evidence>
<feature type="domain" description="C2H2-type" evidence="2">
    <location>
        <begin position="579"/>
        <end position="602"/>
    </location>
</feature>
<reference evidence="3" key="1">
    <citation type="journal article" date="2023" name="Mol. Phylogenet. Evol.">
        <title>Genome-scale phylogeny and comparative genomics of the fungal order Sordariales.</title>
        <authorList>
            <person name="Hensen N."/>
            <person name="Bonometti L."/>
            <person name="Westerberg I."/>
            <person name="Brannstrom I.O."/>
            <person name="Guillou S."/>
            <person name="Cros-Aarteil S."/>
            <person name="Calhoun S."/>
            <person name="Haridas S."/>
            <person name="Kuo A."/>
            <person name="Mondo S."/>
            <person name="Pangilinan J."/>
            <person name="Riley R."/>
            <person name="LaButti K."/>
            <person name="Andreopoulos B."/>
            <person name="Lipzen A."/>
            <person name="Chen C."/>
            <person name="Yan M."/>
            <person name="Daum C."/>
            <person name="Ng V."/>
            <person name="Clum A."/>
            <person name="Steindorff A."/>
            <person name="Ohm R.A."/>
            <person name="Martin F."/>
            <person name="Silar P."/>
            <person name="Natvig D.O."/>
            <person name="Lalanne C."/>
            <person name="Gautier V."/>
            <person name="Ament-Velasquez S.L."/>
            <person name="Kruys A."/>
            <person name="Hutchinson M.I."/>
            <person name="Powell A.J."/>
            <person name="Barry K."/>
            <person name="Miller A.N."/>
            <person name="Grigoriev I.V."/>
            <person name="Debuchy R."/>
            <person name="Gladieux P."/>
            <person name="Hiltunen Thoren M."/>
            <person name="Johannesson H."/>
        </authorList>
    </citation>
    <scope>NUCLEOTIDE SEQUENCE</scope>
    <source>
        <strain evidence="3">CBS 532.94</strain>
    </source>
</reference>
<feature type="region of interest" description="Disordered" evidence="1">
    <location>
        <begin position="208"/>
        <end position="257"/>
    </location>
</feature>
<feature type="compositionally biased region" description="Low complexity" evidence="1">
    <location>
        <begin position="213"/>
        <end position="224"/>
    </location>
</feature>
<dbReference type="Proteomes" id="UP001303760">
    <property type="component" value="Unassembled WGS sequence"/>
</dbReference>
<gene>
    <name evidence="3" type="ORF">C8A03DRAFT_18267</name>
</gene>
<name>A0AAN7C4J5_9PEZI</name>
<feature type="region of interest" description="Disordered" evidence="1">
    <location>
        <begin position="152"/>
        <end position="178"/>
    </location>
</feature>
<sequence>MADSNAEASAPWASPPTPSHSLLANGAEPPNETRSTSPEFVLHLPRSNTSITRISRLCTTLIPGPATAKGQTGEKPTVVPSNTAAGVAPIQHETAPKPVFKMKRTGHGSLPQLTPIHGASLSRSLTPTTPQDPPVEPEPAKVVSDILAPQAPSTPAMDMARSDGTRKTKYANDEERRKATSLALKQRWASGRMDHVHQKRLETMRRKQEAAASIGSPGISKPSGFVGTPKHSQNGSTAPHVLSTLAGPITTPTHHAKKRTMVVQELARLLEDKTASTTSAAPASHHGPVGAEEQPQSTSDVEMVDSRPSLDQTKPDDAGYSDVDSEWEEESLSSALSSVGESEADDIIIDASATQSGQGSNAKVEPAGNAAALWDYLQPYLTEHKGPQIPTQGWVPQLITLPKIRDLDWNTRWLDTHPYRDSLPRDISALIIQVTGDPAPKPCSRCRSGAGLFRSCIMISAKASNGPIGAVFSCANCFYHFGQTRCSHKEWGLERATRILTSRQYAPEDPRESVANSNAEESVEDEKPGSAEAEIKEAEPGRLYTMWPDENGQLAHVYGALLPTGYQLDYAIPGRPWICPVRTCRKVFGSRRTLGYHFERAHYANTLNDNGDGTFSVKGVYNQNDRRAGIAWGGKILIKAPPIVVSKEPLDGSSPIPNPQLPSYLAAKPPPLDAEEKEAGIATEKTPEYGDPDELWAYLRPYVTTYKKIPANSVIRQLLTLPRRRDVQFTRGRSFIDRAWRDIAAMIMHVTGDEVSRICGRCREGKGLFPGCVVLPESAPPEVRQCYPCCANCVYQGRKLGCSLLKRTQLSHQEDTLPANGNLPPVEEVEADGHEPAGLGQADTGHNKRLRTRTMREQPRLRTRSSLPSVRSSGHPAPSSLISQGNFQAPDGLLEMEDWEVAPGRIREASAAGPETIAFSKPYLSTSSAVPVCDDVAFRVDTISSGNDLSFAPDPNKTRLCSVAVGKVRVKIGNEAEFVVGPHGMFKVKAGTACNVSNGLYLDAVLHTMVLMGYT</sequence>
<feature type="region of interest" description="Disordered" evidence="1">
    <location>
        <begin position="813"/>
        <end position="885"/>
    </location>
</feature>
<proteinExistence type="predicted"/>
<organism evidence="3 4">
    <name type="scientific">Achaetomium macrosporum</name>
    <dbReference type="NCBI Taxonomy" id="79813"/>
    <lineage>
        <taxon>Eukaryota</taxon>
        <taxon>Fungi</taxon>
        <taxon>Dikarya</taxon>
        <taxon>Ascomycota</taxon>
        <taxon>Pezizomycotina</taxon>
        <taxon>Sordariomycetes</taxon>
        <taxon>Sordariomycetidae</taxon>
        <taxon>Sordariales</taxon>
        <taxon>Chaetomiaceae</taxon>
        <taxon>Achaetomium</taxon>
    </lineage>
</organism>
<feature type="region of interest" description="Disordered" evidence="1">
    <location>
        <begin position="504"/>
        <end position="534"/>
    </location>
</feature>
<feature type="compositionally biased region" description="Basic and acidic residues" evidence="1">
    <location>
        <begin position="525"/>
        <end position="534"/>
    </location>
</feature>
<dbReference type="Pfam" id="PF12511">
    <property type="entry name" value="DUF3716"/>
    <property type="match status" value="2"/>
</dbReference>
<feature type="compositionally biased region" description="Low complexity" evidence="1">
    <location>
        <begin position="1"/>
        <end position="12"/>
    </location>
</feature>
<evidence type="ECO:0000313" key="3">
    <source>
        <dbReference type="EMBL" id="KAK4234912.1"/>
    </source>
</evidence>
<dbReference type="EMBL" id="MU860315">
    <property type="protein sequence ID" value="KAK4234912.1"/>
    <property type="molecule type" value="Genomic_DNA"/>
</dbReference>
<evidence type="ECO:0000256" key="1">
    <source>
        <dbReference type="SAM" id="MobiDB-lite"/>
    </source>
</evidence>
<feature type="region of interest" description="Disordered" evidence="1">
    <location>
        <begin position="274"/>
        <end position="333"/>
    </location>
</feature>
<feature type="region of interest" description="Disordered" evidence="1">
    <location>
        <begin position="120"/>
        <end position="139"/>
    </location>
</feature>
<keyword evidence="4" id="KW-1185">Reference proteome</keyword>
<feature type="compositionally biased region" description="Basic and acidic residues" evidence="1">
    <location>
        <begin position="160"/>
        <end position="178"/>
    </location>
</feature>
<feature type="compositionally biased region" description="Low complexity" evidence="1">
    <location>
        <begin position="275"/>
        <end position="284"/>
    </location>
</feature>
<dbReference type="PROSITE" id="PS00028">
    <property type="entry name" value="ZINC_FINGER_C2H2_1"/>
    <property type="match status" value="1"/>
</dbReference>
<protein>
    <recommendedName>
        <fullName evidence="2">C2H2-type domain-containing protein</fullName>
    </recommendedName>
</protein>
<feature type="region of interest" description="Disordered" evidence="1">
    <location>
        <begin position="1"/>
        <end position="44"/>
    </location>
</feature>
<dbReference type="InterPro" id="IPR013087">
    <property type="entry name" value="Znf_C2H2_type"/>
</dbReference>
<dbReference type="AlphaFoldDB" id="A0AAN7C4J5"/>
<accession>A0AAN7C4J5</accession>
<reference evidence="3" key="2">
    <citation type="submission" date="2023-05" db="EMBL/GenBank/DDBJ databases">
        <authorList>
            <consortium name="Lawrence Berkeley National Laboratory"/>
            <person name="Steindorff A."/>
            <person name="Hensen N."/>
            <person name="Bonometti L."/>
            <person name="Westerberg I."/>
            <person name="Brannstrom I.O."/>
            <person name="Guillou S."/>
            <person name="Cros-Aarteil S."/>
            <person name="Calhoun S."/>
            <person name="Haridas S."/>
            <person name="Kuo A."/>
            <person name="Mondo S."/>
            <person name="Pangilinan J."/>
            <person name="Riley R."/>
            <person name="Labutti K."/>
            <person name="Andreopoulos B."/>
            <person name="Lipzen A."/>
            <person name="Chen C."/>
            <person name="Yanf M."/>
            <person name="Daum C."/>
            <person name="Ng V."/>
            <person name="Clum A."/>
            <person name="Ohm R."/>
            <person name="Martin F."/>
            <person name="Silar P."/>
            <person name="Natvig D."/>
            <person name="Lalanne C."/>
            <person name="Gautier V."/>
            <person name="Ament-Velasquez S.L."/>
            <person name="Kruys A."/>
            <person name="Hutchinson M.I."/>
            <person name="Powell A.J."/>
            <person name="Barry K."/>
            <person name="Miller A.N."/>
            <person name="Grigoriev I.V."/>
            <person name="Debuchy R."/>
            <person name="Gladieux P."/>
            <person name="Thoren M.H."/>
            <person name="Johannesson H."/>
        </authorList>
    </citation>
    <scope>NUCLEOTIDE SEQUENCE</scope>
    <source>
        <strain evidence="3">CBS 532.94</strain>
    </source>
</reference>
<evidence type="ECO:0000259" key="2">
    <source>
        <dbReference type="PROSITE" id="PS00028"/>
    </source>
</evidence>
<comment type="caution">
    <text evidence="3">The sequence shown here is derived from an EMBL/GenBank/DDBJ whole genome shotgun (WGS) entry which is preliminary data.</text>
</comment>
<dbReference type="InterPro" id="IPR022190">
    <property type="entry name" value="DUF3716"/>
</dbReference>